<dbReference type="PANTHER" id="PTHR43673">
    <property type="entry name" value="NAD(P)H NITROREDUCTASE YDGI-RELATED"/>
    <property type="match status" value="1"/>
</dbReference>
<dbReference type="InterPro" id="IPR000415">
    <property type="entry name" value="Nitroreductase-like"/>
</dbReference>
<evidence type="ECO:0000256" key="2">
    <source>
        <dbReference type="ARBA" id="ARBA00023002"/>
    </source>
</evidence>
<accession>A0A9X5HD03</accession>
<reference evidence="4 5" key="1">
    <citation type="submission" date="2020-01" db="EMBL/GenBank/DDBJ databases">
        <title>Insect and environment-associated Actinomycetes.</title>
        <authorList>
            <person name="Currrie C."/>
            <person name="Chevrette M."/>
            <person name="Carlson C."/>
            <person name="Stubbendieck R."/>
            <person name="Wendt-Pienkowski E."/>
        </authorList>
    </citation>
    <scope>NUCLEOTIDE SEQUENCE [LARGE SCALE GENOMIC DNA]</scope>
    <source>
        <strain evidence="4 5">SID8189</strain>
    </source>
</reference>
<gene>
    <name evidence="4" type="ORF">G3I18_23940</name>
</gene>
<protein>
    <submittedName>
        <fullName evidence="4">Oxidoreductase</fullName>
    </submittedName>
</protein>
<evidence type="ECO:0000313" key="5">
    <source>
        <dbReference type="Proteomes" id="UP000471745"/>
    </source>
</evidence>
<feature type="domain" description="Nitroreductase" evidence="3">
    <location>
        <begin position="17"/>
        <end position="66"/>
    </location>
</feature>
<keyword evidence="2" id="KW-0560">Oxidoreductase</keyword>
<comment type="similarity">
    <text evidence="1">Belongs to the nitroreductase family.</text>
</comment>
<dbReference type="PANTHER" id="PTHR43673:SF10">
    <property type="entry name" value="NADH DEHYDROGENASE_NAD(P)H NITROREDUCTASE XCC3605-RELATED"/>
    <property type="match status" value="1"/>
</dbReference>
<dbReference type="AlphaFoldDB" id="A0A9X5HD03"/>
<dbReference type="SUPFAM" id="SSF55469">
    <property type="entry name" value="FMN-dependent nitroreductase-like"/>
    <property type="match status" value="1"/>
</dbReference>
<organism evidence="4 5">
    <name type="scientific">Actinospica acidiphila</name>
    <dbReference type="NCBI Taxonomy" id="304899"/>
    <lineage>
        <taxon>Bacteria</taxon>
        <taxon>Bacillati</taxon>
        <taxon>Actinomycetota</taxon>
        <taxon>Actinomycetes</taxon>
        <taxon>Catenulisporales</taxon>
        <taxon>Actinospicaceae</taxon>
        <taxon>Actinospica</taxon>
    </lineage>
</organism>
<comment type="caution">
    <text evidence="4">The sequence shown here is derived from an EMBL/GenBank/DDBJ whole genome shotgun (WGS) entry which is preliminary data.</text>
</comment>
<evidence type="ECO:0000256" key="1">
    <source>
        <dbReference type="ARBA" id="ARBA00007118"/>
    </source>
</evidence>
<dbReference type="CDD" id="cd02138">
    <property type="entry name" value="TdsD-like"/>
    <property type="match status" value="1"/>
</dbReference>
<dbReference type="EMBL" id="JAAGNA010000828">
    <property type="protein sequence ID" value="NEC51587.1"/>
    <property type="molecule type" value="Genomic_DNA"/>
</dbReference>
<dbReference type="InterPro" id="IPR029479">
    <property type="entry name" value="Nitroreductase"/>
</dbReference>
<evidence type="ECO:0000259" key="3">
    <source>
        <dbReference type="Pfam" id="PF00881"/>
    </source>
</evidence>
<dbReference type="Proteomes" id="UP000471745">
    <property type="component" value="Unassembled WGS sequence"/>
</dbReference>
<keyword evidence="5" id="KW-1185">Reference proteome</keyword>
<name>A0A9X5HD03_9ACTN</name>
<dbReference type="Gene3D" id="3.40.109.10">
    <property type="entry name" value="NADH Oxidase"/>
    <property type="match status" value="1"/>
</dbReference>
<dbReference type="GO" id="GO:0016491">
    <property type="term" value="F:oxidoreductase activity"/>
    <property type="evidence" value="ECO:0007669"/>
    <property type="project" value="UniProtKB-KW"/>
</dbReference>
<evidence type="ECO:0000313" key="4">
    <source>
        <dbReference type="EMBL" id="NEC51587.1"/>
    </source>
</evidence>
<proteinExistence type="inferred from homology"/>
<dbReference type="RefSeq" id="WP_163090331.1">
    <property type="nucleotide sequence ID" value="NZ_JAAGNA010000828.1"/>
</dbReference>
<sequence length="200" mass="21675">MSPHTATTAAAVHPLLADRWSPRSFDATHTLGDEELVSLLEAARWAPSAYNAQPWRFLVGRRGDTTYLRILDALIPFNQEWARTSSLLVAAVAEERAEDGVPQHGPAYDTGLSVAQLVLQAHALGLHAHQMSGFDTDALHASLGVPEGFRPLSVVAVGALAPADLLPPTLRERETAVRERRPGAETFFAHTWGTPLPVRP</sequence>
<dbReference type="Pfam" id="PF00881">
    <property type="entry name" value="Nitroreductase"/>
    <property type="match status" value="2"/>
</dbReference>
<feature type="domain" description="Nitroreductase" evidence="3">
    <location>
        <begin position="78"/>
        <end position="158"/>
    </location>
</feature>